<feature type="region of interest" description="Disordered" evidence="1">
    <location>
        <begin position="1"/>
        <end position="56"/>
    </location>
</feature>
<gene>
    <name evidence="2" type="ORF">LCGC14_2729850</name>
</gene>
<accession>A0A0F9BZ93</accession>
<feature type="compositionally biased region" description="Basic and acidic residues" evidence="1">
    <location>
        <begin position="15"/>
        <end position="32"/>
    </location>
</feature>
<dbReference type="AlphaFoldDB" id="A0A0F9BZ93"/>
<evidence type="ECO:0000313" key="2">
    <source>
        <dbReference type="EMBL" id="KKK89761.1"/>
    </source>
</evidence>
<dbReference type="EMBL" id="LAZR01049390">
    <property type="protein sequence ID" value="KKK89761.1"/>
    <property type="molecule type" value="Genomic_DNA"/>
</dbReference>
<comment type="caution">
    <text evidence="2">The sequence shown here is derived from an EMBL/GenBank/DDBJ whole genome shotgun (WGS) entry which is preliminary data.</text>
</comment>
<sequence length="119" mass="12880">MEADRAVSLRQFPAQDRRRQDCLRGLQARDPDQAAPDAGAPSSPEPASISKVNRQTVKEKGCLKPVSDVEFPVDGGDVVLQCAGGYEQRVHDVLAVGTTSYQSQDLSFSVTQHTSDLSH</sequence>
<proteinExistence type="predicted"/>
<feature type="compositionally biased region" description="Low complexity" evidence="1">
    <location>
        <begin position="33"/>
        <end position="48"/>
    </location>
</feature>
<organism evidence="2">
    <name type="scientific">marine sediment metagenome</name>
    <dbReference type="NCBI Taxonomy" id="412755"/>
    <lineage>
        <taxon>unclassified sequences</taxon>
        <taxon>metagenomes</taxon>
        <taxon>ecological metagenomes</taxon>
    </lineage>
</organism>
<evidence type="ECO:0000256" key="1">
    <source>
        <dbReference type="SAM" id="MobiDB-lite"/>
    </source>
</evidence>
<protein>
    <submittedName>
        <fullName evidence="2">Uncharacterized protein</fullName>
    </submittedName>
</protein>
<reference evidence="2" key="1">
    <citation type="journal article" date="2015" name="Nature">
        <title>Complex archaea that bridge the gap between prokaryotes and eukaryotes.</title>
        <authorList>
            <person name="Spang A."/>
            <person name="Saw J.H."/>
            <person name="Jorgensen S.L."/>
            <person name="Zaremba-Niedzwiedzka K."/>
            <person name="Martijn J."/>
            <person name="Lind A.E."/>
            <person name="van Eijk R."/>
            <person name="Schleper C."/>
            <person name="Guy L."/>
            <person name="Ettema T.J."/>
        </authorList>
    </citation>
    <scope>NUCLEOTIDE SEQUENCE</scope>
</reference>
<name>A0A0F9BZ93_9ZZZZ</name>